<dbReference type="InterPro" id="IPR034139">
    <property type="entry name" value="TOPRIM_OLD"/>
</dbReference>
<dbReference type="Proteomes" id="UP000745859">
    <property type="component" value="Unassembled WGS sequence"/>
</dbReference>
<dbReference type="InterPro" id="IPR027417">
    <property type="entry name" value="P-loop_NTPase"/>
</dbReference>
<dbReference type="InterPro" id="IPR051396">
    <property type="entry name" value="Bact_Antivir_Def_Nuclease"/>
</dbReference>
<gene>
    <name evidence="4" type="ORF">FHR24_000889</name>
</gene>
<dbReference type="GO" id="GO:0004519">
    <property type="term" value="F:endonuclease activity"/>
    <property type="evidence" value="ECO:0007669"/>
    <property type="project" value="UniProtKB-KW"/>
</dbReference>
<dbReference type="CDD" id="cd01026">
    <property type="entry name" value="TOPRIM_OLD"/>
    <property type="match status" value="1"/>
</dbReference>
<feature type="domain" description="OLD protein-like TOPRIM" evidence="3">
    <location>
        <begin position="413"/>
        <end position="475"/>
    </location>
</feature>
<name>A0ABX0U937_9FLAO</name>
<keyword evidence="4" id="KW-0255">Endonuclease</keyword>
<dbReference type="SUPFAM" id="SSF52540">
    <property type="entry name" value="P-loop containing nucleoside triphosphate hydrolases"/>
    <property type="match status" value="1"/>
</dbReference>
<accession>A0ABX0U937</accession>
<comment type="caution">
    <text evidence="4">The sequence shown here is derived from an EMBL/GenBank/DDBJ whole genome shotgun (WGS) entry which is preliminary data.</text>
</comment>
<feature type="coiled-coil region" evidence="1">
    <location>
        <begin position="181"/>
        <end position="208"/>
    </location>
</feature>
<sequence length="584" mass="67916">MRIISFAVNNFRGLSGGLEQNKIEFQDSNTIFILGQNNVGKSSFLKAYEYFYKNTSLLIDDLYRQDIENKIEFELSLMLDDFDFEKDAIKKKAEGLKLWLNEKKILKIKKTISFKKSGAKYIPEKPINYTWDYNTSDWIEKNYGGIGLDSVFQNALPTPIFIKAMPSEEEIEKVINEILSAKANVNLKDKERQELKEAQEKIKELQDKLYNPVSIEAYKQEVNSHFQELFPETKIELTEKDKVKWTENALGKKFSIEFEHNNSKGDRDESIPGTYDKVGHGTVRSAIFSLLLMKDIAEEFERVENRKDYIVLFEEPELFLHPKLMKQLRSLIYKVSESTSPYQILCASHSPQMIDITKEKSSLVRMVKLDSGSRLFQINDRFLKESKEISTKQELKQEMNELLRFNPFICESFYSDEVILIEGPTEEIILRGYLTENEINKDIFIVNCGTVNNIPFYQKIFSKFFIKYHVICDSDSAVNKGTDTHNLPIFESGIQKSIYEQFKLDKTKEGYESGLLNIHYTTFEPAHQDVSISDDLKLPDTYLESDGKPYNANRYWKEVLSVNLDNPNIDSVPIIRFMKEIVLN</sequence>
<dbReference type="Gene3D" id="3.40.50.300">
    <property type="entry name" value="P-loop containing nucleotide triphosphate hydrolases"/>
    <property type="match status" value="1"/>
</dbReference>
<dbReference type="PANTHER" id="PTHR43581">
    <property type="entry name" value="ATP/GTP PHOSPHATASE"/>
    <property type="match status" value="1"/>
</dbReference>
<dbReference type="InterPro" id="IPR041685">
    <property type="entry name" value="AAA_GajA/Old/RecF-like"/>
</dbReference>
<evidence type="ECO:0000256" key="1">
    <source>
        <dbReference type="SAM" id="Coils"/>
    </source>
</evidence>
<proteinExistence type="predicted"/>
<keyword evidence="5" id="KW-1185">Reference proteome</keyword>
<keyword evidence="1" id="KW-0175">Coiled coil</keyword>
<dbReference type="PANTHER" id="PTHR43581:SF2">
    <property type="entry name" value="EXCINUCLEASE ATPASE SUBUNIT"/>
    <property type="match status" value="1"/>
</dbReference>
<evidence type="ECO:0000313" key="5">
    <source>
        <dbReference type="Proteomes" id="UP000745859"/>
    </source>
</evidence>
<dbReference type="Pfam" id="PF20469">
    <property type="entry name" value="OLD-like_TOPRIM"/>
    <property type="match status" value="1"/>
</dbReference>
<evidence type="ECO:0000313" key="4">
    <source>
        <dbReference type="EMBL" id="NIJ44450.1"/>
    </source>
</evidence>
<keyword evidence="4" id="KW-0378">Hydrolase</keyword>
<organism evidence="4 5">
    <name type="scientific">Wenyingzhuangia heitensis</name>
    <dbReference type="NCBI Taxonomy" id="1487859"/>
    <lineage>
        <taxon>Bacteria</taxon>
        <taxon>Pseudomonadati</taxon>
        <taxon>Bacteroidota</taxon>
        <taxon>Flavobacteriia</taxon>
        <taxon>Flavobacteriales</taxon>
        <taxon>Flavobacteriaceae</taxon>
        <taxon>Wenyingzhuangia</taxon>
    </lineage>
</organism>
<dbReference type="Pfam" id="PF13175">
    <property type="entry name" value="AAA_15"/>
    <property type="match status" value="1"/>
</dbReference>
<reference evidence="4 5" key="1">
    <citation type="submission" date="2020-03" db="EMBL/GenBank/DDBJ databases">
        <title>Genomic Encyclopedia of Type Strains, Phase IV (KMG-IV): sequencing the most valuable type-strain genomes for metagenomic binning, comparative biology and taxonomic classification.</title>
        <authorList>
            <person name="Goeker M."/>
        </authorList>
    </citation>
    <scope>NUCLEOTIDE SEQUENCE [LARGE SCALE GENOMIC DNA]</scope>
    <source>
        <strain evidence="4 5">DSM 101599</strain>
    </source>
</reference>
<dbReference type="EMBL" id="JAASQL010000001">
    <property type="protein sequence ID" value="NIJ44450.1"/>
    <property type="molecule type" value="Genomic_DNA"/>
</dbReference>
<protein>
    <submittedName>
        <fullName evidence="4">ATP-dependent endonuclease of OLD family</fullName>
    </submittedName>
</protein>
<evidence type="ECO:0000259" key="3">
    <source>
        <dbReference type="Pfam" id="PF20469"/>
    </source>
</evidence>
<dbReference type="RefSeq" id="WP_167184437.1">
    <property type="nucleotide sequence ID" value="NZ_JAASQL010000001.1"/>
</dbReference>
<feature type="domain" description="Endonuclease GajA/Old nuclease/RecF-like AAA" evidence="2">
    <location>
        <begin position="1"/>
        <end position="354"/>
    </location>
</feature>
<evidence type="ECO:0000259" key="2">
    <source>
        <dbReference type="Pfam" id="PF13175"/>
    </source>
</evidence>
<keyword evidence="4" id="KW-0540">Nuclease</keyword>